<dbReference type="GO" id="GO:0005886">
    <property type="term" value="C:plasma membrane"/>
    <property type="evidence" value="ECO:0007669"/>
    <property type="project" value="TreeGrafter"/>
</dbReference>
<keyword evidence="2" id="KW-0472">Membrane</keyword>
<reference evidence="5" key="1">
    <citation type="submission" date="2016-10" db="EMBL/GenBank/DDBJ databases">
        <authorList>
            <person name="Varghese N."/>
            <person name="Submissions S."/>
        </authorList>
    </citation>
    <scope>NUCLEOTIDE SEQUENCE [LARGE SCALE GENOMIC DNA]</scope>
    <source>
        <strain evidence="5">CGMCC 1.12397</strain>
    </source>
</reference>
<feature type="transmembrane region" description="Helical" evidence="2">
    <location>
        <begin position="293"/>
        <end position="312"/>
    </location>
</feature>
<feature type="transmembrane region" description="Helical" evidence="2">
    <location>
        <begin position="104"/>
        <end position="131"/>
    </location>
</feature>
<feature type="region of interest" description="Disordered" evidence="1">
    <location>
        <begin position="238"/>
        <end position="285"/>
    </location>
</feature>
<protein>
    <submittedName>
        <fullName evidence="3">Short-chain fatty acid transporter</fullName>
    </submittedName>
    <submittedName>
        <fullName evidence="4">Short-chain fatty acids transporter</fullName>
    </submittedName>
</protein>
<keyword evidence="2" id="KW-0812">Transmembrane</keyword>
<evidence type="ECO:0000313" key="6">
    <source>
        <dbReference type="Proteomes" id="UP000255421"/>
    </source>
</evidence>
<reference evidence="4" key="2">
    <citation type="submission" date="2016-10" db="EMBL/GenBank/DDBJ databases">
        <authorList>
            <person name="de Groot N.N."/>
        </authorList>
    </citation>
    <scope>NUCLEOTIDE SEQUENCE [LARGE SCALE GENOMIC DNA]</scope>
    <source>
        <strain evidence="4">CGMCC 1.12397</strain>
    </source>
</reference>
<gene>
    <name evidence="3" type="ORF">DWB78_10385</name>
    <name evidence="4" type="ORF">SAMN05216278_0185</name>
</gene>
<dbReference type="PANTHER" id="PTHR41983">
    <property type="entry name" value="SHORT-CHAIN FATTY ACID TRANSPORTER-RELATED"/>
    <property type="match status" value="1"/>
</dbReference>
<proteinExistence type="predicted"/>
<keyword evidence="6" id="KW-1185">Reference proteome</keyword>
<dbReference type="RefSeq" id="WP_092531569.1">
    <property type="nucleotide sequence ID" value="NZ_FNKQ01000001.1"/>
</dbReference>
<evidence type="ECO:0000313" key="4">
    <source>
        <dbReference type="EMBL" id="SDQ06338.1"/>
    </source>
</evidence>
<evidence type="ECO:0000313" key="3">
    <source>
        <dbReference type="EMBL" id="RDI72090.1"/>
    </source>
</evidence>
<evidence type="ECO:0000313" key="5">
    <source>
        <dbReference type="Proteomes" id="UP000199289"/>
    </source>
</evidence>
<organism evidence="4 5">
    <name type="scientific">Halopelagius longus</name>
    <dbReference type="NCBI Taxonomy" id="1236180"/>
    <lineage>
        <taxon>Archaea</taxon>
        <taxon>Methanobacteriati</taxon>
        <taxon>Methanobacteriota</taxon>
        <taxon>Stenosarchaea group</taxon>
        <taxon>Halobacteria</taxon>
        <taxon>Halobacteriales</taxon>
        <taxon>Haloferacaceae</taxon>
    </lineage>
</organism>
<feature type="transmembrane region" description="Helical" evidence="2">
    <location>
        <begin position="29"/>
        <end position="49"/>
    </location>
</feature>
<feature type="transmembrane region" description="Helical" evidence="2">
    <location>
        <begin position="468"/>
        <end position="490"/>
    </location>
</feature>
<feature type="transmembrane region" description="Helical" evidence="2">
    <location>
        <begin position="201"/>
        <end position="221"/>
    </location>
</feature>
<dbReference type="InterPro" id="IPR006160">
    <property type="entry name" value="SCFA_transpt_AtoE"/>
</dbReference>
<dbReference type="AlphaFoldDB" id="A0A1H0XTV2"/>
<dbReference type="OrthoDB" id="296827at2157"/>
<feature type="compositionally biased region" description="Acidic residues" evidence="1">
    <location>
        <begin position="262"/>
        <end position="275"/>
    </location>
</feature>
<sequence length="492" mass="52154">MSHDSGGTAIQRLGARISRHVERWMPSPFLFAILLSYLVFAGGLALGNGPVEMVRFWNEGFWALLTFAMQMVLILVTGYALAYHPWVRRGVARLTAVPNDGKQAVVLVGVIAMVVAWIHWGLGLVVGAVMAREMGRQAHRRGLDVHYPLLCVAGYMGMGLTWHWGLAASAPLLMNTPDNVFLQEGVVDGLVPVSQTILHPYTLTLTVLGIAYGAVMLYLLAPPADEVSDITEYVPESQLGGPDTAVDGGGIESDNGGAATAADDDDPVYADDPDTAAESAGADTPGERIDRSALLGGLIGLGGVLYIGSVFLTEGLDALSLDTMNFAFLFLGILLYTAPKRYQEEFYDAISSTGGIILQFPFYAGIMGMMNSSGLSTVLAETLVSVSTPETFPAVAWVTAGIVNVFVPSGGGEWTVIGPTVLSAAQELGIPIGQATVAYAVGDAHTNLLQPFWALPLLGITGMRARDMFGYAVTMLLLLVPFLALGLTLVPY</sequence>
<feature type="transmembrane region" description="Helical" evidence="2">
    <location>
        <begin position="143"/>
        <end position="164"/>
    </location>
</feature>
<dbReference type="PANTHER" id="PTHR41983:SF2">
    <property type="entry name" value="SHORT-CHAIN FATTY ACID TRANSPORTER-RELATED"/>
    <property type="match status" value="1"/>
</dbReference>
<dbReference type="EMBL" id="QQST01000001">
    <property type="protein sequence ID" value="RDI72090.1"/>
    <property type="molecule type" value="Genomic_DNA"/>
</dbReference>
<evidence type="ECO:0000256" key="1">
    <source>
        <dbReference type="SAM" id="MobiDB-lite"/>
    </source>
</evidence>
<dbReference type="Proteomes" id="UP000255421">
    <property type="component" value="Unassembled WGS sequence"/>
</dbReference>
<keyword evidence="2" id="KW-1133">Transmembrane helix</keyword>
<dbReference type="Proteomes" id="UP000199289">
    <property type="component" value="Unassembled WGS sequence"/>
</dbReference>
<evidence type="ECO:0000256" key="2">
    <source>
        <dbReference type="SAM" id="Phobius"/>
    </source>
</evidence>
<name>A0A1H0XTV2_9EURY</name>
<dbReference type="EMBL" id="FNKQ01000001">
    <property type="protein sequence ID" value="SDQ06338.1"/>
    <property type="molecule type" value="Genomic_DNA"/>
</dbReference>
<dbReference type="Pfam" id="PF02667">
    <property type="entry name" value="SCFA_trans"/>
    <property type="match status" value="1"/>
</dbReference>
<feature type="transmembrane region" description="Helical" evidence="2">
    <location>
        <begin position="318"/>
        <end position="338"/>
    </location>
</feature>
<reference evidence="3 6" key="3">
    <citation type="submission" date="2018-07" db="EMBL/GenBank/DDBJ databases">
        <title>Genome sequence of extremly halophilic archaeon Halopelagius longus strain BC12-B1.</title>
        <authorList>
            <person name="Zhang X."/>
        </authorList>
    </citation>
    <scope>NUCLEOTIDE SEQUENCE [LARGE SCALE GENOMIC DNA]</scope>
    <source>
        <strain evidence="3 6">BC12-B1</strain>
    </source>
</reference>
<feature type="transmembrane region" description="Helical" evidence="2">
    <location>
        <begin position="61"/>
        <end position="84"/>
    </location>
</feature>
<accession>A0A1H0XTV2</accession>